<evidence type="ECO:0000313" key="2">
    <source>
        <dbReference type="Proteomes" id="UP000607559"/>
    </source>
</evidence>
<dbReference type="EMBL" id="BMJC01000001">
    <property type="protein sequence ID" value="GGA89429.1"/>
    <property type="molecule type" value="Genomic_DNA"/>
</dbReference>
<dbReference type="Proteomes" id="UP000607559">
    <property type="component" value="Unassembled WGS sequence"/>
</dbReference>
<name>A0A8J2UA82_9BACT</name>
<comment type="caution">
    <text evidence="1">The sequence shown here is derived from an EMBL/GenBank/DDBJ whole genome shotgun (WGS) entry which is preliminary data.</text>
</comment>
<accession>A0A8J2UA82</accession>
<sequence>MKNFLSKLEKKRPKGFHALEVEANKEVWERTDCLDCANCCKTMSPTYTPEDIRRISAHLGMTPKAFREKWLYKDKTGDWMNVKQPCQFLDLKTNMCSIYAVRPRDCAGFPHHVKKRMNSDYMHMYKQNIEYCPATYRLVETVMEKLNGHK</sequence>
<protein>
    <submittedName>
        <fullName evidence="1">Fe-S oxidoreductase</fullName>
    </submittedName>
</protein>
<dbReference type="RefSeq" id="WP_188929306.1">
    <property type="nucleotide sequence ID" value="NZ_BMJC01000001.1"/>
</dbReference>
<dbReference type="AlphaFoldDB" id="A0A8J2UA82"/>
<dbReference type="InterPro" id="IPR005358">
    <property type="entry name" value="Puta_zinc/iron-chelating_dom"/>
</dbReference>
<gene>
    <name evidence="1" type="primary">yweC</name>
    <name evidence="1" type="ORF">GCM10011511_10810</name>
</gene>
<proteinExistence type="predicted"/>
<dbReference type="PANTHER" id="PTHR35866">
    <property type="entry name" value="PUTATIVE-RELATED"/>
    <property type="match status" value="1"/>
</dbReference>
<dbReference type="Pfam" id="PF03692">
    <property type="entry name" value="CxxCxxCC"/>
    <property type="match status" value="1"/>
</dbReference>
<dbReference type="PANTHER" id="PTHR35866:SF1">
    <property type="entry name" value="YKGJ FAMILY CYSTEINE CLUSTER PROTEIN"/>
    <property type="match status" value="1"/>
</dbReference>
<reference evidence="1" key="1">
    <citation type="journal article" date="2014" name="Int. J. Syst. Evol. Microbiol.">
        <title>Complete genome sequence of Corynebacterium casei LMG S-19264T (=DSM 44701T), isolated from a smear-ripened cheese.</title>
        <authorList>
            <consortium name="US DOE Joint Genome Institute (JGI-PGF)"/>
            <person name="Walter F."/>
            <person name="Albersmeier A."/>
            <person name="Kalinowski J."/>
            <person name="Ruckert C."/>
        </authorList>
    </citation>
    <scope>NUCLEOTIDE SEQUENCE</scope>
    <source>
        <strain evidence="1">CGMCC 1.15448</strain>
    </source>
</reference>
<organism evidence="1 2">
    <name type="scientific">Puia dinghuensis</name>
    <dbReference type="NCBI Taxonomy" id="1792502"/>
    <lineage>
        <taxon>Bacteria</taxon>
        <taxon>Pseudomonadati</taxon>
        <taxon>Bacteroidota</taxon>
        <taxon>Chitinophagia</taxon>
        <taxon>Chitinophagales</taxon>
        <taxon>Chitinophagaceae</taxon>
        <taxon>Puia</taxon>
    </lineage>
</organism>
<reference evidence="1" key="2">
    <citation type="submission" date="2020-09" db="EMBL/GenBank/DDBJ databases">
        <authorList>
            <person name="Sun Q."/>
            <person name="Zhou Y."/>
        </authorList>
    </citation>
    <scope>NUCLEOTIDE SEQUENCE</scope>
    <source>
        <strain evidence="1">CGMCC 1.15448</strain>
    </source>
</reference>
<keyword evidence="2" id="KW-1185">Reference proteome</keyword>
<evidence type="ECO:0000313" key="1">
    <source>
        <dbReference type="EMBL" id="GGA89429.1"/>
    </source>
</evidence>